<comment type="subunit">
    <text evidence="2">Component of the large ribosomal subunit.</text>
</comment>
<dbReference type="SUPFAM" id="SSF46561">
    <property type="entry name" value="Ribosomal protein L29 (L29p)"/>
    <property type="match status" value="1"/>
</dbReference>
<sequence length="123" mass="13514">KKEEELLKQPEDPKLELSQLRTTKVAGGVASDLSKIELVCQSVTCVLTIINQTQKVHCRKLFKGKKFKPRRSVVQEDTCHVLLAEQAQGKLEDQETTAEGGAILAIEVQGQGLSTGIKKTQTN</sequence>
<dbReference type="EMBL" id="CYRY02045863">
    <property type="protein sequence ID" value="VCX41391.1"/>
    <property type="molecule type" value="Genomic_DNA"/>
</dbReference>
<dbReference type="PANTHER" id="PTHR45722:SF2">
    <property type="entry name" value="LARGE RIBOSOMAL SUBUNIT PROTEIN UL29-RELATED"/>
    <property type="match status" value="1"/>
</dbReference>
<dbReference type="AlphaFoldDB" id="A0A9X9QA34"/>
<dbReference type="Proteomes" id="UP000269945">
    <property type="component" value="Unassembled WGS sequence"/>
</dbReference>
<reference evidence="7 8" key="1">
    <citation type="submission" date="2018-10" db="EMBL/GenBank/DDBJ databases">
        <authorList>
            <person name="Ekblom R."/>
            <person name="Jareborg N."/>
        </authorList>
    </citation>
    <scope>NUCLEOTIDE SEQUENCE [LARGE SCALE GENOMIC DNA]</scope>
    <source>
        <tissue evidence="7">Muscle</tissue>
    </source>
</reference>
<dbReference type="GO" id="GO:0022625">
    <property type="term" value="C:cytosolic large ribosomal subunit"/>
    <property type="evidence" value="ECO:0007669"/>
    <property type="project" value="InterPro"/>
</dbReference>
<protein>
    <recommendedName>
        <fullName evidence="5">Large ribosomal subunit protein uL29</fullName>
    </recommendedName>
    <alternativeName>
        <fullName evidence="6">60S ribosomal protein L35</fullName>
    </alternativeName>
</protein>
<dbReference type="FunFam" id="1.10.287.310:FF:000002">
    <property type="entry name" value="60S ribosomal protein L35"/>
    <property type="match status" value="1"/>
</dbReference>
<evidence type="ECO:0000256" key="6">
    <source>
        <dbReference type="ARBA" id="ARBA00035334"/>
    </source>
</evidence>
<proteinExistence type="inferred from homology"/>
<evidence type="ECO:0000256" key="4">
    <source>
        <dbReference type="ARBA" id="ARBA00023274"/>
    </source>
</evidence>
<dbReference type="NCBIfam" id="TIGR00012">
    <property type="entry name" value="L29"/>
    <property type="match status" value="1"/>
</dbReference>
<evidence type="ECO:0000313" key="7">
    <source>
        <dbReference type="EMBL" id="VCX41391.1"/>
    </source>
</evidence>
<evidence type="ECO:0000256" key="3">
    <source>
        <dbReference type="ARBA" id="ARBA00022980"/>
    </source>
</evidence>
<evidence type="ECO:0000256" key="5">
    <source>
        <dbReference type="ARBA" id="ARBA00035204"/>
    </source>
</evidence>
<keyword evidence="8" id="KW-1185">Reference proteome</keyword>
<comment type="similarity">
    <text evidence="1">Belongs to the universal ribosomal protein uL29 family.</text>
</comment>
<comment type="caution">
    <text evidence="7">The sequence shown here is derived from an EMBL/GenBank/DDBJ whole genome shotgun (WGS) entry which is preliminary data.</text>
</comment>
<dbReference type="PANTHER" id="PTHR45722">
    <property type="entry name" value="60S RIBOSOMAL PROTEIN L35"/>
    <property type="match status" value="1"/>
</dbReference>
<accession>A0A9X9QA34</accession>
<evidence type="ECO:0000256" key="2">
    <source>
        <dbReference type="ARBA" id="ARBA00011133"/>
    </source>
</evidence>
<name>A0A9X9QA34_GULGU</name>
<evidence type="ECO:0000256" key="1">
    <source>
        <dbReference type="ARBA" id="ARBA00009254"/>
    </source>
</evidence>
<dbReference type="GO" id="GO:0006412">
    <property type="term" value="P:translation"/>
    <property type="evidence" value="ECO:0007669"/>
    <property type="project" value="InterPro"/>
</dbReference>
<dbReference type="GO" id="GO:0000463">
    <property type="term" value="P:maturation of LSU-rRNA from tricistronic rRNA transcript (SSU-rRNA, 5.8S rRNA, LSU-rRNA)"/>
    <property type="evidence" value="ECO:0007669"/>
    <property type="project" value="InterPro"/>
</dbReference>
<dbReference type="Gene3D" id="1.10.287.310">
    <property type="match status" value="1"/>
</dbReference>
<keyword evidence="3" id="KW-0689">Ribosomal protein</keyword>
<dbReference type="GO" id="GO:0003735">
    <property type="term" value="F:structural constituent of ribosome"/>
    <property type="evidence" value="ECO:0007669"/>
    <property type="project" value="InterPro"/>
</dbReference>
<dbReference type="InterPro" id="IPR045059">
    <property type="entry name" value="Ribosomal_uL29_euk"/>
</dbReference>
<gene>
    <name evidence="7" type="ORF">BN2614_LOCUS3</name>
</gene>
<evidence type="ECO:0000313" key="8">
    <source>
        <dbReference type="Proteomes" id="UP000269945"/>
    </source>
</evidence>
<dbReference type="InterPro" id="IPR001854">
    <property type="entry name" value="Ribosomal_uL29"/>
</dbReference>
<dbReference type="InterPro" id="IPR036049">
    <property type="entry name" value="Ribosomal_uL29_sf"/>
</dbReference>
<organism evidence="7 8">
    <name type="scientific">Gulo gulo</name>
    <name type="common">Wolverine</name>
    <name type="synonym">Gluton</name>
    <dbReference type="NCBI Taxonomy" id="48420"/>
    <lineage>
        <taxon>Eukaryota</taxon>
        <taxon>Metazoa</taxon>
        <taxon>Chordata</taxon>
        <taxon>Craniata</taxon>
        <taxon>Vertebrata</taxon>
        <taxon>Euteleostomi</taxon>
        <taxon>Mammalia</taxon>
        <taxon>Eutheria</taxon>
        <taxon>Laurasiatheria</taxon>
        <taxon>Carnivora</taxon>
        <taxon>Caniformia</taxon>
        <taxon>Musteloidea</taxon>
        <taxon>Mustelidae</taxon>
        <taxon>Guloninae</taxon>
        <taxon>Gulo</taxon>
    </lineage>
</organism>
<feature type="non-terminal residue" evidence="7">
    <location>
        <position position="1"/>
    </location>
</feature>
<keyword evidence="4" id="KW-0687">Ribonucleoprotein</keyword>
<dbReference type="GO" id="GO:0003729">
    <property type="term" value="F:mRNA binding"/>
    <property type="evidence" value="ECO:0007669"/>
    <property type="project" value="TreeGrafter"/>
</dbReference>